<feature type="non-terminal residue" evidence="2">
    <location>
        <position position="1"/>
    </location>
</feature>
<name>A0A0K8W5B5_BACLA</name>
<feature type="transmembrane region" description="Helical" evidence="1">
    <location>
        <begin position="34"/>
        <end position="54"/>
    </location>
</feature>
<keyword evidence="1" id="KW-0812">Transmembrane</keyword>
<evidence type="ECO:0000256" key="1">
    <source>
        <dbReference type="SAM" id="Phobius"/>
    </source>
</evidence>
<dbReference type="OrthoDB" id="823504at2759"/>
<sequence>SRQAKSVCALLYFARLEAVRIDLNRFADMHNNFIRLLLFTAAILAPCLSIIAQFNHFGEHLNTHTGSECALILSGPGRSSVYDYNVNLFRGTMLILSQRN</sequence>
<reference evidence="2" key="1">
    <citation type="submission" date="2015-06" db="EMBL/GenBank/DDBJ databases">
        <authorList>
            <person name="Hoefler B.C."/>
            <person name="Straight P.D."/>
        </authorList>
    </citation>
    <scope>NUCLEOTIDE SEQUENCE</scope>
</reference>
<keyword evidence="1" id="KW-0472">Membrane</keyword>
<accession>A0A0K8W5B5</accession>
<proteinExistence type="predicted"/>
<gene>
    <name evidence="2" type="ORF">c0_g2_i1</name>
</gene>
<keyword evidence="1" id="KW-1133">Transmembrane helix</keyword>
<dbReference type="EMBL" id="GDHF01005916">
    <property type="protein sequence ID" value="JAI46398.1"/>
    <property type="molecule type" value="Transcribed_RNA"/>
</dbReference>
<dbReference type="AlphaFoldDB" id="A0A0K8W5B5"/>
<organism evidence="2">
    <name type="scientific">Bactrocera latifrons</name>
    <name type="common">Malaysian fruit fly</name>
    <name type="synonym">Chaetodacus latifrons</name>
    <dbReference type="NCBI Taxonomy" id="174628"/>
    <lineage>
        <taxon>Eukaryota</taxon>
        <taxon>Metazoa</taxon>
        <taxon>Ecdysozoa</taxon>
        <taxon>Arthropoda</taxon>
        <taxon>Hexapoda</taxon>
        <taxon>Insecta</taxon>
        <taxon>Pterygota</taxon>
        <taxon>Neoptera</taxon>
        <taxon>Endopterygota</taxon>
        <taxon>Diptera</taxon>
        <taxon>Brachycera</taxon>
        <taxon>Muscomorpha</taxon>
        <taxon>Tephritoidea</taxon>
        <taxon>Tephritidae</taxon>
        <taxon>Bactrocera</taxon>
        <taxon>Bactrocera</taxon>
    </lineage>
</organism>
<protein>
    <submittedName>
        <fullName evidence="2">Uncharacterized protein</fullName>
    </submittedName>
</protein>
<evidence type="ECO:0000313" key="2">
    <source>
        <dbReference type="EMBL" id="JAI46398.1"/>
    </source>
</evidence>